<proteinExistence type="predicted"/>
<reference evidence="2" key="1">
    <citation type="journal article" date="2019" name="Int. J. Syst. Evol. Microbiol.">
        <title>The Global Catalogue of Microorganisms (GCM) 10K type strain sequencing project: providing services to taxonomists for standard genome sequencing and annotation.</title>
        <authorList>
            <consortium name="The Broad Institute Genomics Platform"/>
            <consortium name="The Broad Institute Genome Sequencing Center for Infectious Disease"/>
            <person name="Wu L."/>
            <person name="Ma J."/>
        </authorList>
    </citation>
    <scope>NUCLEOTIDE SEQUENCE [LARGE SCALE GENOMIC DNA]</scope>
    <source>
        <strain evidence="2">KCTC 52298</strain>
    </source>
</reference>
<organism evidence="1 2">
    <name type="scientific">Sphingobacterium tabacisoli</name>
    <dbReference type="NCBI Taxonomy" id="2044855"/>
    <lineage>
        <taxon>Bacteria</taxon>
        <taxon>Pseudomonadati</taxon>
        <taxon>Bacteroidota</taxon>
        <taxon>Sphingobacteriia</taxon>
        <taxon>Sphingobacteriales</taxon>
        <taxon>Sphingobacteriaceae</taxon>
        <taxon>Sphingobacterium</taxon>
    </lineage>
</organism>
<protein>
    <recommendedName>
        <fullName evidence="3">DUF47 family protein</fullName>
    </recommendedName>
</protein>
<gene>
    <name evidence="1" type="ORF">ACFSQW_01210</name>
</gene>
<dbReference type="Proteomes" id="UP001597440">
    <property type="component" value="Unassembled WGS sequence"/>
</dbReference>
<keyword evidence="2" id="KW-1185">Reference proteome</keyword>
<sequence length="227" mass="27287">MIKESVTDHGLRRIILLVDEDKIAPEFEKKAMEIYYEMHDRVLRGEERLRIAREKIPRLGFQFERIEELYEDSKRKLEHLLVMVPENPERPRVRMQLRTFTQDLDRLLCEYVPDLIDQAGDFYDYDNYTIEEDTWMTEIAFKAFAAVFDDYKRCAVDMVSFDRDLDDFKGVLGHIRKREGKYYDMMNECIDTFTDLNEKIDTLYDRIGEFDDTLLEFVKTVTPKENE</sequence>
<accession>A0ABW5KVU0</accession>
<name>A0ABW5KVU0_9SPHI</name>
<dbReference type="EMBL" id="JBHULD010000002">
    <property type="protein sequence ID" value="MFD2552989.1"/>
    <property type="molecule type" value="Genomic_DNA"/>
</dbReference>
<evidence type="ECO:0000313" key="1">
    <source>
        <dbReference type="EMBL" id="MFD2552989.1"/>
    </source>
</evidence>
<comment type="caution">
    <text evidence="1">The sequence shown here is derived from an EMBL/GenBank/DDBJ whole genome shotgun (WGS) entry which is preliminary data.</text>
</comment>
<dbReference type="RefSeq" id="WP_210356532.1">
    <property type="nucleotide sequence ID" value="NZ_JAEQMU010000011.1"/>
</dbReference>
<evidence type="ECO:0000313" key="2">
    <source>
        <dbReference type="Proteomes" id="UP001597440"/>
    </source>
</evidence>
<evidence type="ECO:0008006" key="3">
    <source>
        <dbReference type="Google" id="ProtNLM"/>
    </source>
</evidence>